<organism evidence="3 4">
    <name type="scientific">Desmophyllum pertusum</name>
    <dbReference type="NCBI Taxonomy" id="174260"/>
    <lineage>
        <taxon>Eukaryota</taxon>
        <taxon>Metazoa</taxon>
        <taxon>Cnidaria</taxon>
        <taxon>Anthozoa</taxon>
        <taxon>Hexacorallia</taxon>
        <taxon>Scleractinia</taxon>
        <taxon>Caryophylliina</taxon>
        <taxon>Caryophylliidae</taxon>
        <taxon>Desmophyllum</taxon>
    </lineage>
</organism>
<evidence type="ECO:0000256" key="1">
    <source>
        <dbReference type="SAM" id="MobiDB-lite"/>
    </source>
</evidence>
<gene>
    <name evidence="3" type="ORF">OS493_005305</name>
</gene>
<reference evidence="3" key="1">
    <citation type="submission" date="2023-01" db="EMBL/GenBank/DDBJ databases">
        <title>Genome assembly of the deep-sea coral Lophelia pertusa.</title>
        <authorList>
            <person name="Herrera S."/>
            <person name="Cordes E."/>
        </authorList>
    </citation>
    <scope>NUCLEOTIDE SEQUENCE</scope>
    <source>
        <strain evidence="3">USNM1676648</strain>
        <tissue evidence="3">Polyp</tissue>
    </source>
</reference>
<dbReference type="Proteomes" id="UP001163046">
    <property type="component" value="Unassembled WGS sequence"/>
</dbReference>
<accession>A0A9W9Z4Q6</accession>
<keyword evidence="2" id="KW-0732">Signal</keyword>
<feature type="signal peptide" evidence="2">
    <location>
        <begin position="1"/>
        <end position="17"/>
    </location>
</feature>
<feature type="compositionally biased region" description="Basic and acidic residues" evidence="1">
    <location>
        <begin position="90"/>
        <end position="108"/>
    </location>
</feature>
<feature type="region of interest" description="Disordered" evidence="1">
    <location>
        <begin position="71"/>
        <end position="114"/>
    </location>
</feature>
<name>A0A9W9Z4Q6_9CNID</name>
<comment type="caution">
    <text evidence="3">The sequence shown here is derived from an EMBL/GenBank/DDBJ whole genome shotgun (WGS) entry which is preliminary data.</text>
</comment>
<keyword evidence="4" id="KW-1185">Reference proteome</keyword>
<sequence length="114" mass="12134">MGSLIKLVYVLIVLSIASDFINLGGDWFNSNPNGGEINARSSSMFLPGADGSVGKLLKEGYKILKSFFDKAKKQGKDKDKRGPKISKPRNRGDGEDGEDGADRADAAKDGNVTG</sequence>
<evidence type="ECO:0000313" key="4">
    <source>
        <dbReference type="Proteomes" id="UP001163046"/>
    </source>
</evidence>
<dbReference type="AlphaFoldDB" id="A0A9W9Z4Q6"/>
<protein>
    <recommendedName>
        <fullName evidence="5">Glycine-rich protein</fullName>
    </recommendedName>
</protein>
<feature type="compositionally biased region" description="Basic and acidic residues" evidence="1">
    <location>
        <begin position="71"/>
        <end position="82"/>
    </location>
</feature>
<dbReference type="OrthoDB" id="5986704at2759"/>
<evidence type="ECO:0000256" key="2">
    <source>
        <dbReference type="SAM" id="SignalP"/>
    </source>
</evidence>
<evidence type="ECO:0000313" key="3">
    <source>
        <dbReference type="EMBL" id="KAJ7374945.1"/>
    </source>
</evidence>
<evidence type="ECO:0008006" key="5">
    <source>
        <dbReference type="Google" id="ProtNLM"/>
    </source>
</evidence>
<dbReference type="EMBL" id="MU826827">
    <property type="protein sequence ID" value="KAJ7374945.1"/>
    <property type="molecule type" value="Genomic_DNA"/>
</dbReference>
<feature type="chain" id="PRO_5040889781" description="Glycine-rich protein" evidence="2">
    <location>
        <begin position="18"/>
        <end position="114"/>
    </location>
</feature>
<proteinExistence type="predicted"/>